<sequence>MNQSQADVFQFYESSADAAPGKGTGESLKSAPETYAELRKVKGWRRILAASEVSQSLSDEAKAIIPLTQNAELWYIKGKTKRRATFLEDEKAKQTSLEQPTEGGMKANKKNGTNKNKSKQAEGNLGAIPEGALASQPLPLAVEELSERQESGIRFCPVCRYYLYLEVSGENQSLHRICRNCGHREEDTKGGMVMEMMIQERSAEGYKILLNEFTRQDPRLPHIRKNIKCPEPTCDSNHGKKDPDIIYIKYDAVNMLYLYICDICGFQWRSAR</sequence>
<dbReference type="AlphaFoldDB" id="A0A6C0KLW3"/>
<accession>A0A6C0KLW3</accession>
<organism evidence="2">
    <name type="scientific">viral metagenome</name>
    <dbReference type="NCBI Taxonomy" id="1070528"/>
    <lineage>
        <taxon>unclassified sequences</taxon>
        <taxon>metagenomes</taxon>
        <taxon>organismal metagenomes</taxon>
    </lineage>
</organism>
<feature type="region of interest" description="Disordered" evidence="1">
    <location>
        <begin position="87"/>
        <end position="122"/>
    </location>
</feature>
<feature type="region of interest" description="Disordered" evidence="1">
    <location>
        <begin position="13"/>
        <end position="32"/>
    </location>
</feature>
<name>A0A6C0KLW3_9ZZZZ</name>
<dbReference type="EMBL" id="MN740925">
    <property type="protein sequence ID" value="QHU18161.1"/>
    <property type="molecule type" value="Genomic_DNA"/>
</dbReference>
<evidence type="ECO:0000313" key="2">
    <source>
        <dbReference type="EMBL" id="QHU18161.1"/>
    </source>
</evidence>
<evidence type="ECO:0008006" key="3">
    <source>
        <dbReference type="Google" id="ProtNLM"/>
    </source>
</evidence>
<dbReference type="SUPFAM" id="SSF57783">
    <property type="entry name" value="Zinc beta-ribbon"/>
    <property type="match status" value="1"/>
</dbReference>
<evidence type="ECO:0000256" key="1">
    <source>
        <dbReference type="SAM" id="MobiDB-lite"/>
    </source>
</evidence>
<proteinExistence type="predicted"/>
<dbReference type="Gene3D" id="2.20.25.10">
    <property type="match status" value="1"/>
</dbReference>
<reference evidence="2" key="1">
    <citation type="journal article" date="2020" name="Nature">
        <title>Giant virus diversity and host interactions through global metagenomics.</title>
        <authorList>
            <person name="Schulz F."/>
            <person name="Roux S."/>
            <person name="Paez-Espino D."/>
            <person name="Jungbluth S."/>
            <person name="Walsh D.A."/>
            <person name="Denef V.J."/>
            <person name="McMahon K.D."/>
            <person name="Konstantinidis K.T."/>
            <person name="Eloe-Fadrosh E.A."/>
            <person name="Kyrpides N.C."/>
            <person name="Woyke T."/>
        </authorList>
    </citation>
    <scope>NUCLEOTIDE SEQUENCE</scope>
    <source>
        <strain evidence="2">GVMAG-S-3300013006-138</strain>
    </source>
</reference>
<protein>
    <recommendedName>
        <fullName evidence="3">DNA-directed RNA polymerase M/15kDa subunit domain-containing protein</fullName>
    </recommendedName>
</protein>